<feature type="signal peptide" evidence="1">
    <location>
        <begin position="1"/>
        <end position="24"/>
    </location>
</feature>
<evidence type="ECO:0000313" key="4">
    <source>
        <dbReference type="Proteomes" id="UP000321525"/>
    </source>
</evidence>
<name>A0A5C6QFZ6_9GAMM</name>
<dbReference type="InterPro" id="IPR058248">
    <property type="entry name" value="Lxx211020-like"/>
</dbReference>
<dbReference type="EMBL" id="VOLR01000006">
    <property type="protein sequence ID" value="TWX61242.1"/>
    <property type="molecule type" value="Genomic_DNA"/>
</dbReference>
<protein>
    <submittedName>
        <fullName evidence="3">Copper chaperone PCu(A)C</fullName>
    </submittedName>
</protein>
<keyword evidence="1" id="KW-0732">Signal</keyword>
<reference evidence="3 5" key="1">
    <citation type="submission" date="2019-07" db="EMBL/GenBank/DDBJ databases">
        <title>Genomes of sea-ice associated Colwellia species.</title>
        <authorList>
            <person name="Bowman J.P."/>
        </authorList>
    </citation>
    <scope>NUCLEOTIDE SEQUENCE [LARGE SCALE GENOMIC DNA]</scope>
    <source>
        <strain evidence="2 4">ACAM 607</strain>
        <strain evidence="3 5">IC036</strain>
    </source>
</reference>
<dbReference type="Proteomes" id="UP000321525">
    <property type="component" value="Unassembled WGS sequence"/>
</dbReference>
<dbReference type="SUPFAM" id="SSF110087">
    <property type="entry name" value="DR1885-like metal-binding protein"/>
    <property type="match status" value="1"/>
</dbReference>
<proteinExistence type="predicted"/>
<dbReference type="Pfam" id="PF04314">
    <property type="entry name" value="PCuAC"/>
    <property type="match status" value="1"/>
</dbReference>
<dbReference type="RefSeq" id="WP_146798796.1">
    <property type="nucleotide sequence ID" value="NZ_VOLP01000007.1"/>
</dbReference>
<dbReference type="InterPro" id="IPR007410">
    <property type="entry name" value="LpqE-like"/>
</dbReference>
<dbReference type="Proteomes" id="UP000321917">
    <property type="component" value="Unassembled WGS sequence"/>
</dbReference>
<comment type="caution">
    <text evidence="3">The sequence shown here is derived from an EMBL/GenBank/DDBJ whole genome shotgun (WGS) entry which is preliminary data.</text>
</comment>
<evidence type="ECO:0000313" key="5">
    <source>
        <dbReference type="Proteomes" id="UP000321917"/>
    </source>
</evidence>
<evidence type="ECO:0000313" key="2">
    <source>
        <dbReference type="EMBL" id="TWX61242.1"/>
    </source>
</evidence>
<evidence type="ECO:0000313" key="3">
    <source>
        <dbReference type="EMBL" id="TWX67711.1"/>
    </source>
</evidence>
<dbReference type="InterPro" id="IPR036182">
    <property type="entry name" value="PCuAC_sf"/>
</dbReference>
<dbReference type="PANTHER" id="PTHR36302:SF1">
    <property type="entry name" value="COPPER CHAPERONE PCU(A)C"/>
    <property type="match status" value="1"/>
</dbReference>
<gene>
    <name evidence="2" type="ORF">ESZ26_05750</name>
    <name evidence="3" type="ORF">ESZ27_08290</name>
</gene>
<sequence length="161" mass="18278">MNKIFFIVIVLSFTLLNINSDAFAVEHDSNIIIETPYVRASIPGTTITSAYMSIENKNNAAIILTGASGLFSDRIEIHQHTMSDGMMKMRQVEQLIIEGDNKVILQPMGYHLMIFNVKKALLPEEEVSLTLHFKQQKDLVVTIAVRSIKQKNPDKKQHHHH</sequence>
<dbReference type="EMBL" id="VOLQ01000012">
    <property type="protein sequence ID" value="TWX67711.1"/>
    <property type="molecule type" value="Genomic_DNA"/>
</dbReference>
<keyword evidence="4" id="KW-1185">Reference proteome</keyword>
<dbReference type="Gene3D" id="2.60.40.1890">
    <property type="entry name" value="PCu(A)C copper chaperone"/>
    <property type="match status" value="1"/>
</dbReference>
<dbReference type="PANTHER" id="PTHR36302">
    <property type="entry name" value="BLR7088 PROTEIN"/>
    <property type="match status" value="1"/>
</dbReference>
<evidence type="ECO:0000256" key="1">
    <source>
        <dbReference type="SAM" id="SignalP"/>
    </source>
</evidence>
<dbReference type="AlphaFoldDB" id="A0A5C6QFZ6"/>
<organism evidence="3 5">
    <name type="scientific">Colwellia hornerae</name>
    <dbReference type="NCBI Taxonomy" id="89402"/>
    <lineage>
        <taxon>Bacteria</taxon>
        <taxon>Pseudomonadati</taxon>
        <taxon>Pseudomonadota</taxon>
        <taxon>Gammaproteobacteria</taxon>
        <taxon>Alteromonadales</taxon>
        <taxon>Colwelliaceae</taxon>
        <taxon>Colwellia</taxon>
    </lineage>
</organism>
<accession>A0A5C6QFZ6</accession>
<feature type="chain" id="PRO_5023105380" evidence="1">
    <location>
        <begin position="25"/>
        <end position="161"/>
    </location>
</feature>
<dbReference type="OrthoDB" id="9796962at2"/>